<dbReference type="PANTHER" id="PTHR46797">
    <property type="entry name" value="HTH-TYPE TRANSCRIPTIONAL REGULATOR"/>
    <property type="match status" value="1"/>
</dbReference>
<dbReference type="OrthoDB" id="465980at2"/>
<organism evidence="3 4">
    <name type="scientific">Nitrolancea hollandica Lb</name>
    <dbReference type="NCBI Taxonomy" id="1129897"/>
    <lineage>
        <taxon>Bacteria</taxon>
        <taxon>Pseudomonadati</taxon>
        <taxon>Thermomicrobiota</taxon>
        <taxon>Thermomicrobia</taxon>
        <taxon>Sphaerobacterales</taxon>
        <taxon>Sphaerobacterineae</taxon>
        <taxon>Sphaerobacteraceae</taxon>
        <taxon>Nitrolancea</taxon>
    </lineage>
</organism>
<evidence type="ECO:0000313" key="3">
    <source>
        <dbReference type="EMBL" id="CCF83367.1"/>
    </source>
</evidence>
<dbReference type="CDD" id="cd00093">
    <property type="entry name" value="HTH_XRE"/>
    <property type="match status" value="1"/>
</dbReference>
<evidence type="ECO:0000313" key="4">
    <source>
        <dbReference type="Proteomes" id="UP000004221"/>
    </source>
</evidence>
<dbReference type="PROSITE" id="PS50943">
    <property type="entry name" value="HTH_CROC1"/>
    <property type="match status" value="1"/>
</dbReference>
<dbReference type="RefSeq" id="WP_008476461.1">
    <property type="nucleotide sequence ID" value="NZ_CAGS01000140.1"/>
</dbReference>
<gene>
    <name evidence="3" type="ORF">NITHO_2240006</name>
</gene>
<dbReference type="GO" id="GO:0003700">
    <property type="term" value="F:DNA-binding transcription factor activity"/>
    <property type="evidence" value="ECO:0007669"/>
    <property type="project" value="TreeGrafter"/>
</dbReference>
<dbReference type="Pfam" id="PF01381">
    <property type="entry name" value="HTH_3"/>
    <property type="match status" value="1"/>
</dbReference>
<dbReference type="InterPro" id="IPR050807">
    <property type="entry name" value="TransReg_Diox_bact_type"/>
</dbReference>
<dbReference type="Gene3D" id="1.10.260.40">
    <property type="entry name" value="lambda repressor-like DNA-binding domains"/>
    <property type="match status" value="1"/>
</dbReference>
<dbReference type="Proteomes" id="UP000004221">
    <property type="component" value="Unassembled WGS sequence"/>
</dbReference>
<accession>I4EFA5</accession>
<feature type="domain" description="HTH cro/C1-type" evidence="2">
    <location>
        <begin position="39"/>
        <end position="90"/>
    </location>
</feature>
<name>I4EFA5_9BACT</name>
<dbReference type="InterPro" id="IPR001387">
    <property type="entry name" value="Cro/C1-type_HTH"/>
</dbReference>
<protein>
    <recommendedName>
        <fullName evidence="2">HTH cro/C1-type domain-containing protein</fullName>
    </recommendedName>
</protein>
<dbReference type="SUPFAM" id="SSF47413">
    <property type="entry name" value="lambda repressor-like DNA-binding domains"/>
    <property type="match status" value="1"/>
</dbReference>
<dbReference type="PANTHER" id="PTHR46797:SF1">
    <property type="entry name" value="METHYLPHOSPHONATE SYNTHASE"/>
    <property type="match status" value="1"/>
</dbReference>
<dbReference type="EMBL" id="CAGS01000140">
    <property type="protein sequence ID" value="CCF83367.1"/>
    <property type="molecule type" value="Genomic_DNA"/>
</dbReference>
<evidence type="ECO:0000259" key="2">
    <source>
        <dbReference type="PROSITE" id="PS50943"/>
    </source>
</evidence>
<dbReference type="GO" id="GO:0005829">
    <property type="term" value="C:cytosol"/>
    <property type="evidence" value="ECO:0007669"/>
    <property type="project" value="TreeGrafter"/>
</dbReference>
<keyword evidence="4" id="KW-1185">Reference proteome</keyword>
<comment type="caution">
    <text evidence="3">The sequence shown here is derived from an EMBL/GenBank/DDBJ whole genome shotgun (WGS) entry which is preliminary data.</text>
</comment>
<dbReference type="GO" id="GO:0003677">
    <property type="term" value="F:DNA binding"/>
    <property type="evidence" value="ECO:0007669"/>
    <property type="project" value="UniProtKB-KW"/>
</dbReference>
<proteinExistence type="predicted"/>
<evidence type="ECO:0000256" key="1">
    <source>
        <dbReference type="ARBA" id="ARBA00023125"/>
    </source>
</evidence>
<dbReference type="InterPro" id="IPR010982">
    <property type="entry name" value="Lambda_DNA-bd_dom_sf"/>
</dbReference>
<reference evidence="3 4" key="1">
    <citation type="journal article" date="2012" name="ISME J.">
        <title>Nitrification expanded: discovery, physiology and genomics of a nitrite-oxidizing bacterium from the phylum Chloroflexi.</title>
        <authorList>
            <person name="Sorokin D.Y."/>
            <person name="Lucker S."/>
            <person name="Vejmelkova D."/>
            <person name="Kostrikina N.A."/>
            <person name="Kleerebezem R."/>
            <person name="Rijpstra W.I."/>
            <person name="Damste J.S."/>
            <person name="Le Paslier D."/>
            <person name="Muyzer G."/>
            <person name="Wagner M."/>
            <person name="van Loosdrecht M.C."/>
            <person name="Daims H."/>
        </authorList>
    </citation>
    <scope>NUCLEOTIDE SEQUENCE [LARGE SCALE GENOMIC DNA]</scope>
    <source>
        <strain evidence="4">none</strain>
    </source>
</reference>
<dbReference type="SMART" id="SM00530">
    <property type="entry name" value="HTH_XRE"/>
    <property type="match status" value="1"/>
</dbReference>
<dbReference type="AlphaFoldDB" id="I4EFA5"/>
<keyword evidence="1" id="KW-0238">DNA-binding</keyword>
<sequence length="131" mass="14531">MTRTTLRNADEVLDKQLQDLEFRAYWERTALARAVALRLTAYRAEHGLTQTQLARQLGMKQPAVARLEMGEQPPKIDTLIRIAEALGIEFMVNIKPTSGKTAWEPPQEAASATVVERVPMCRGGDLLVAAS</sequence>